<dbReference type="Proteomes" id="UP000432089">
    <property type="component" value="Unassembled WGS sequence"/>
</dbReference>
<dbReference type="GO" id="GO:0007165">
    <property type="term" value="P:signal transduction"/>
    <property type="evidence" value="ECO:0007669"/>
    <property type="project" value="InterPro"/>
</dbReference>
<protein>
    <submittedName>
        <fullName evidence="2">TIR domain-containing protein</fullName>
    </submittedName>
</protein>
<dbReference type="EMBL" id="VZDO01000012">
    <property type="protein sequence ID" value="KAB0678731.1"/>
    <property type="molecule type" value="Genomic_DNA"/>
</dbReference>
<evidence type="ECO:0000259" key="1">
    <source>
        <dbReference type="PROSITE" id="PS50104"/>
    </source>
</evidence>
<dbReference type="RefSeq" id="WP_150970839.1">
    <property type="nucleotide sequence ID" value="NZ_VZDO01000012.1"/>
</dbReference>
<sequence>MRDYDIAVSFAGEDRSIVSEFASSLDQKGVRIFYDNFERATLWGKDLYQHLQGIYKDNARYCIVFVSKHYKEKNWTRHELQQAQARSFLEVAEYILPVRLDDTDLPGLNPTIGYIDLRQVSLDELIDLTLEKIGHRVSPIARRTLPSGKDVELVEYNGILVASGWPRKIEAAQHQPMAFVVRPCERIRYGDEGRFDGGEVRSEPPAVCHDCGVLHGQLHVPGCDMEQCALCGGQAISCGCSYSPATREEVERWGEHYPPFDKAPYEQ</sequence>
<dbReference type="Gene3D" id="3.40.50.10140">
    <property type="entry name" value="Toll/interleukin-1 receptor homology (TIR) domain"/>
    <property type="match status" value="1"/>
</dbReference>
<organism evidence="2 3">
    <name type="scientific">Plantimonas leprariae</name>
    <dbReference type="NCBI Taxonomy" id="2615207"/>
    <lineage>
        <taxon>Bacteria</taxon>
        <taxon>Pseudomonadati</taxon>
        <taxon>Pseudomonadota</taxon>
        <taxon>Alphaproteobacteria</taxon>
        <taxon>Hyphomicrobiales</taxon>
        <taxon>Aurantimonadaceae</taxon>
        <taxon>Plantimonas</taxon>
    </lineage>
</organism>
<dbReference type="AlphaFoldDB" id="A0A7V7PN12"/>
<gene>
    <name evidence="2" type="ORF">F6X38_14680</name>
</gene>
<dbReference type="InterPro" id="IPR035897">
    <property type="entry name" value="Toll_tir_struct_dom_sf"/>
</dbReference>
<feature type="domain" description="TIR" evidence="1">
    <location>
        <begin position="2"/>
        <end position="141"/>
    </location>
</feature>
<dbReference type="PROSITE" id="PS50104">
    <property type="entry name" value="TIR"/>
    <property type="match status" value="1"/>
</dbReference>
<evidence type="ECO:0000313" key="3">
    <source>
        <dbReference type="Proteomes" id="UP000432089"/>
    </source>
</evidence>
<dbReference type="SMART" id="SM00255">
    <property type="entry name" value="TIR"/>
    <property type="match status" value="1"/>
</dbReference>
<dbReference type="InterPro" id="IPR000157">
    <property type="entry name" value="TIR_dom"/>
</dbReference>
<dbReference type="Pfam" id="PF13676">
    <property type="entry name" value="TIR_2"/>
    <property type="match status" value="1"/>
</dbReference>
<dbReference type="SUPFAM" id="SSF52200">
    <property type="entry name" value="Toll/Interleukin receptor TIR domain"/>
    <property type="match status" value="1"/>
</dbReference>
<keyword evidence="3" id="KW-1185">Reference proteome</keyword>
<comment type="caution">
    <text evidence="2">The sequence shown here is derived from an EMBL/GenBank/DDBJ whole genome shotgun (WGS) entry which is preliminary data.</text>
</comment>
<name>A0A7V7PN12_9HYPH</name>
<evidence type="ECO:0000313" key="2">
    <source>
        <dbReference type="EMBL" id="KAB0678731.1"/>
    </source>
</evidence>
<proteinExistence type="predicted"/>
<accession>A0A7V7PN12</accession>
<reference evidence="2 3" key="1">
    <citation type="submission" date="2019-09" db="EMBL/GenBank/DDBJ databases">
        <title>YIM 132180 draft genome.</title>
        <authorList>
            <person name="Zhang K."/>
        </authorList>
    </citation>
    <scope>NUCLEOTIDE SEQUENCE [LARGE SCALE GENOMIC DNA]</scope>
    <source>
        <strain evidence="2 3">YIM 132180</strain>
    </source>
</reference>